<gene>
    <name evidence="8" type="ORF">ISM_06600</name>
</gene>
<dbReference type="InterPro" id="IPR029063">
    <property type="entry name" value="SAM-dependent_MTases_sf"/>
</dbReference>
<protein>
    <submittedName>
        <fullName evidence="8">23S rRNA (Uracil-5-)-methyltransferase rumA</fullName>
    </submittedName>
</protein>
<feature type="active site" evidence="7">
    <location>
        <position position="364"/>
    </location>
</feature>
<reference evidence="8 9" key="1">
    <citation type="submission" date="2005-12" db="EMBL/GenBank/DDBJ databases">
        <authorList>
            <person name="Moran M.A."/>
            <person name="Ferriera S."/>
            <person name="Johnson J."/>
            <person name="Kravitz S."/>
            <person name="Halpern A."/>
            <person name="Remington K."/>
            <person name="Beeson K."/>
            <person name="Tran B."/>
            <person name="Rogers Y.-H."/>
            <person name="Friedman R."/>
            <person name="Venter J.C."/>
        </authorList>
    </citation>
    <scope>NUCLEOTIDE SEQUENCE [LARGE SCALE GENOMIC DNA]</scope>
    <source>
        <strain evidence="9">ATCC BAA-591 / DSM 15170 / ISM</strain>
    </source>
</reference>
<dbReference type="AlphaFoldDB" id="A3SKR2"/>
<keyword evidence="1" id="KW-0408">Iron</keyword>
<feature type="binding site" evidence="6">
    <location>
        <position position="243"/>
    </location>
    <ligand>
        <name>S-adenosyl-L-methionine</name>
        <dbReference type="ChEBI" id="CHEBI:59789"/>
    </ligand>
</feature>
<dbReference type="CDD" id="cd02440">
    <property type="entry name" value="AdoMet_MTases"/>
    <property type="match status" value="1"/>
</dbReference>
<dbReference type="InterPro" id="IPR012340">
    <property type="entry name" value="NA-bd_OB-fold"/>
</dbReference>
<dbReference type="PANTHER" id="PTHR11061:SF49">
    <property type="entry name" value="23S RRNA (URACIL(1939)-C(5))-METHYLTRANSFERASE RLMD"/>
    <property type="match status" value="1"/>
</dbReference>
<keyword evidence="2 6" id="KW-0489">Methyltransferase</keyword>
<dbReference type="Gene3D" id="3.40.50.150">
    <property type="entry name" value="Vaccinia Virus protein VP39"/>
    <property type="match status" value="1"/>
</dbReference>
<dbReference type="PROSITE" id="PS51687">
    <property type="entry name" value="SAM_MT_RNA_M5U"/>
    <property type="match status" value="1"/>
</dbReference>
<feature type="binding site" evidence="6">
    <location>
        <position position="290"/>
    </location>
    <ligand>
        <name>S-adenosyl-L-methionine</name>
        <dbReference type="ChEBI" id="CHEBI:59789"/>
    </ligand>
</feature>
<feature type="active site" description="Nucleophile" evidence="6">
    <location>
        <position position="364"/>
    </location>
</feature>
<evidence type="ECO:0000256" key="5">
    <source>
        <dbReference type="ARBA" id="ARBA00023014"/>
    </source>
</evidence>
<dbReference type="Gene3D" id="2.40.50.140">
    <property type="entry name" value="Nucleic acid-binding proteins"/>
    <property type="match status" value="1"/>
</dbReference>
<keyword evidence="3 6" id="KW-0808">Transferase</keyword>
<evidence type="ECO:0000313" key="9">
    <source>
        <dbReference type="Proteomes" id="UP000005954"/>
    </source>
</evidence>
<dbReference type="Gene3D" id="2.40.50.1070">
    <property type="match status" value="1"/>
</dbReference>
<dbReference type="InterPro" id="IPR030390">
    <property type="entry name" value="MeTrfase_TrmA_AS"/>
</dbReference>
<dbReference type="Pfam" id="PF05958">
    <property type="entry name" value="tRNA_U5-meth_tr"/>
    <property type="match status" value="1"/>
</dbReference>
<organism evidence="8 9">
    <name type="scientific">Roseovarius nubinhibens (strain ATCC BAA-591 / DSM 15170 / ISM)</name>
    <dbReference type="NCBI Taxonomy" id="89187"/>
    <lineage>
        <taxon>Bacteria</taxon>
        <taxon>Pseudomonadati</taxon>
        <taxon>Pseudomonadota</taxon>
        <taxon>Alphaproteobacteria</taxon>
        <taxon>Rhodobacterales</taxon>
        <taxon>Roseobacteraceae</taxon>
        <taxon>Roseovarius</taxon>
    </lineage>
</organism>
<proteinExistence type="inferred from homology"/>
<dbReference type="STRING" id="89187.ISM_06600"/>
<dbReference type="EMBL" id="AALY01000001">
    <property type="protein sequence ID" value="EAP77943.1"/>
    <property type="molecule type" value="Genomic_DNA"/>
</dbReference>
<dbReference type="SUPFAM" id="SSF53335">
    <property type="entry name" value="S-adenosyl-L-methionine-dependent methyltransferases"/>
    <property type="match status" value="1"/>
</dbReference>
<evidence type="ECO:0000256" key="1">
    <source>
        <dbReference type="ARBA" id="ARBA00022485"/>
    </source>
</evidence>
<evidence type="ECO:0000256" key="7">
    <source>
        <dbReference type="PROSITE-ProRule" id="PRU10015"/>
    </source>
</evidence>
<dbReference type="eggNOG" id="COG2265">
    <property type="taxonomic scope" value="Bacteria"/>
</dbReference>
<evidence type="ECO:0000256" key="3">
    <source>
        <dbReference type="ARBA" id="ARBA00022679"/>
    </source>
</evidence>
<feature type="binding site" evidence="6">
    <location>
        <position position="338"/>
    </location>
    <ligand>
        <name>S-adenosyl-L-methionine</name>
        <dbReference type="ChEBI" id="CHEBI:59789"/>
    </ligand>
</feature>
<evidence type="ECO:0000256" key="4">
    <source>
        <dbReference type="ARBA" id="ARBA00022691"/>
    </source>
</evidence>
<evidence type="ECO:0000313" key="8">
    <source>
        <dbReference type="EMBL" id="EAP77943.1"/>
    </source>
</evidence>
<keyword evidence="5" id="KW-0411">Iron-sulfur</keyword>
<dbReference type="InterPro" id="IPR010280">
    <property type="entry name" value="U5_MeTrfase_fam"/>
</dbReference>
<dbReference type="GO" id="GO:0051539">
    <property type="term" value="F:4 iron, 4 sulfur cluster binding"/>
    <property type="evidence" value="ECO:0007669"/>
    <property type="project" value="UniProtKB-KW"/>
</dbReference>
<comment type="similarity">
    <text evidence="6">Belongs to the class I-like SAM-binding methyltransferase superfamily. RNA M5U methyltransferase family.</text>
</comment>
<evidence type="ECO:0000256" key="6">
    <source>
        <dbReference type="PROSITE-ProRule" id="PRU01024"/>
    </source>
</evidence>
<feature type="binding site" evidence="6">
    <location>
        <position position="270"/>
    </location>
    <ligand>
        <name>S-adenosyl-L-methionine</name>
        <dbReference type="ChEBI" id="CHEBI:59789"/>
    </ligand>
</feature>
<name>A3SKR2_ROSNI</name>
<keyword evidence="4 6" id="KW-0949">S-adenosyl-L-methionine</keyword>
<keyword evidence="9" id="KW-1185">Reference proteome</keyword>
<dbReference type="PANTHER" id="PTHR11061">
    <property type="entry name" value="RNA M5U METHYLTRANSFERASE"/>
    <property type="match status" value="1"/>
</dbReference>
<dbReference type="GO" id="GO:0070475">
    <property type="term" value="P:rRNA base methylation"/>
    <property type="evidence" value="ECO:0007669"/>
    <property type="project" value="TreeGrafter"/>
</dbReference>
<dbReference type="Proteomes" id="UP000005954">
    <property type="component" value="Unassembled WGS sequence"/>
</dbReference>
<dbReference type="HOGENOM" id="CLU_014689_8_0_5"/>
<accession>A3SKR2</accession>
<sequence>MSAESWVIERLGHHGDGVAEGPVFAPMTLPGEVVTGRLEGQRICDVRIETPSDTRVRPPCRHFKSCGGCAVQHASDDFVAEWKQGIVEAALRAQGIEASYLPIHVSPAQSRRRATISARRTKKGAMAGFHARASDAIIDIPDCKLLHPDLLRGTALAAELAEVAGSRKGEISIACTVTAAGLDVDLRGAKPLDGPLRAALGDVARRQKLARLSHEGDVVCQELPPAQSFGRAQVVPPPGAFLQATREGEAALVADVRAALAGAGKVVDLFAGCGTFSFPLAETAQVHAVEGARDMIDALQAGWRNVQGLRTMTAEVRDLFRDPLRAEELREYDGVCLDPPRAGAEAQVRELAQSDVARIAYVSCSPASFARDARHLLAAGYEMGPVRVVDQFRWSSHVELVTSFARPEAS</sequence>
<keyword evidence="1" id="KW-0004">4Fe-4S</keyword>
<keyword evidence="1" id="KW-0479">Metal-binding</keyword>
<dbReference type="RefSeq" id="WP_009813344.1">
    <property type="nucleotide sequence ID" value="NZ_CH724156.1"/>
</dbReference>
<evidence type="ECO:0000256" key="2">
    <source>
        <dbReference type="ARBA" id="ARBA00022603"/>
    </source>
</evidence>
<dbReference type="GO" id="GO:0070041">
    <property type="term" value="F:rRNA (uridine-C5-)-methyltransferase activity"/>
    <property type="evidence" value="ECO:0007669"/>
    <property type="project" value="TreeGrafter"/>
</dbReference>
<comment type="caution">
    <text evidence="8">The sequence shown here is derived from an EMBL/GenBank/DDBJ whole genome shotgun (WGS) entry which is preliminary data.</text>
</comment>
<dbReference type="PROSITE" id="PS01230">
    <property type="entry name" value="TRMA_1"/>
    <property type="match status" value="1"/>
</dbReference>